<gene>
    <name evidence="1" type="ORF">BCO9919_04629</name>
</gene>
<dbReference type="EMBL" id="CABWIK020000031">
    <property type="protein sequence ID" value="CAB3971090.1"/>
    <property type="molecule type" value="Genomic_DNA"/>
</dbReference>
<proteinExistence type="predicted"/>
<accession>A0A6J5JHY2</accession>
<dbReference type="AlphaFoldDB" id="A0A6J5JHY2"/>
<sequence length="191" mass="21103">MQDFDTSFGTLGVVNEPAYSFRSTNNTRSYAHEVLLTEYDPASIHGVTLNGHGLMVIGAGGGCSTVHDHSSVIVDDKLYLAVGDLAVCISLSSPHELTWAVRVDQATCFGLHWEASRRALIVHGELEISRLSLDGDLIWQASGADIFTESVRLQPDHIEAVDFERRVYRFGYATGDVMRDQHSVFEPYGWS</sequence>
<reference evidence="1 2" key="1">
    <citation type="submission" date="2020-04" db="EMBL/GenBank/DDBJ databases">
        <authorList>
            <person name="Depoorter E."/>
        </authorList>
    </citation>
    <scope>NUCLEOTIDE SEQUENCE [LARGE SCALE GENOMIC DNA]</scope>
    <source>
        <strain evidence="1 2">BCC0132</strain>
    </source>
</reference>
<evidence type="ECO:0000313" key="1">
    <source>
        <dbReference type="EMBL" id="CAB3971090.1"/>
    </source>
</evidence>
<organism evidence="1 2">
    <name type="scientific">Burkholderia cenocepacia</name>
    <dbReference type="NCBI Taxonomy" id="95486"/>
    <lineage>
        <taxon>Bacteria</taxon>
        <taxon>Pseudomonadati</taxon>
        <taxon>Pseudomonadota</taxon>
        <taxon>Betaproteobacteria</taxon>
        <taxon>Burkholderiales</taxon>
        <taxon>Burkholderiaceae</taxon>
        <taxon>Burkholderia</taxon>
        <taxon>Burkholderia cepacia complex</taxon>
    </lineage>
</organism>
<evidence type="ECO:0000313" key="2">
    <source>
        <dbReference type="Proteomes" id="UP000494322"/>
    </source>
</evidence>
<name>A0A6J5JHY2_9BURK</name>
<protein>
    <submittedName>
        <fullName evidence="1">Uncharacterized protein</fullName>
    </submittedName>
</protein>
<dbReference type="Proteomes" id="UP000494322">
    <property type="component" value="Unassembled WGS sequence"/>
</dbReference>
<dbReference type="RefSeq" id="WP_175239559.1">
    <property type="nucleotide sequence ID" value="NZ_CABWIK020000031.1"/>
</dbReference>